<feature type="compositionally biased region" description="Acidic residues" evidence="1">
    <location>
        <begin position="31"/>
        <end position="44"/>
    </location>
</feature>
<feature type="compositionally biased region" description="Acidic residues" evidence="1">
    <location>
        <begin position="97"/>
        <end position="107"/>
    </location>
</feature>
<feature type="region of interest" description="Disordered" evidence="1">
    <location>
        <begin position="228"/>
        <end position="264"/>
    </location>
</feature>
<evidence type="ECO:0000256" key="1">
    <source>
        <dbReference type="SAM" id="MobiDB-lite"/>
    </source>
</evidence>
<feature type="compositionally biased region" description="Polar residues" evidence="1">
    <location>
        <begin position="110"/>
        <end position="133"/>
    </location>
</feature>
<keyword evidence="3" id="KW-1185">Reference proteome</keyword>
<accession>A0AAD4PX96</accession>
<feature type="compositionally biased region" description="Polar residues" evidence="1">
    <location>
        <begin position="228"/>
        <end position="248"/>
    </location>
</feature>
<feature type="compositionally biased region" description="Basic and acidic residues" evidence="1">
    <location>
        <begin position="252"/>
        <end position="262"/>
    </location>
</feature>
<protein>
    <submittedName>
        <fullName evidence="2">Uncharacterized protein</fullName>
    </submittedName>
</protein>
<dbReference type="PANTHER" id="PTHR42084:SF1">
    <property type="entry name" value="SERINE_THREONINE-PROTEIN KINASE PPK6"/>
    <property type="match status" value="1"/>
</dbReference>
<evidence type="ECO:0000313" key="2">
    <source>
        <dbReference type="EMBL" id="KAH8692896.1"/>
    </source>
</evidence>
<comment type="caution">
    <text evidence="2">The sequence shown here is derived from an EMBL/GenBank/DDBJ whole genome shotgun (WGS) entry which is preliminary data.</text>
</comment>
<proteinExistence type="predicted"/>
<dbReference type="PANTHER" id="PTHR42084">
    <property type="entry name" value="YALI0E26631P"/>
    <property type="match status" value="1"/>
</dbReference>
<dbReference type="GeneID" id="70247197"/>
<dbReference type="RefSeq" id="XP_046068769.1">
    <property type="nucleotide sequence ID" value="XM_046216910.1"/>
</dbReference>
<dbReference type="AlphaFoldDB" id="A0AAD4PX96"/>
<reference evidence="2" key="1">
    <citation type="submission" date="2021-12" db="EMBL/GenBank/DDBJ databases">
        <title>Convergent genome expansion in fungi linked to evolution of root-endophyte symbiosis.</title>
        <authorList>
            <consortium name="DOE Joint Genome Institute"/>
            <person name="Ke Y.-H."/>
            <person name="Bonito G."/>
            <person name="Liao H.-L."/>
            <person name="Looney B."/>
            <person name="Rojas-Flechas A."/>
            <person name="Nash J."/>
            <person name="Hameed K."/>
            <person name="Schadt C."/>
            <person name="Martin F."/>
            <person name="Crous P.W."/>
            <person name="Miettinen O."/>
            <person name="Magnuson J.K."/>
            <person name="Labbe J."/>
            <person name="Jacobson D."/>
            <person name="Doktycz M.J."/>
            <person name="Veneault-Fourrey C."/>
            <person name="Kuo A."/>
            <person name="Mondo S."/>
            <person name="Calhoun S."/>
            <person name="Riley R."/>
            <person name="Ohm R."/>
            <person name="LaButti K."/>
            <person name="Andreopoulos B."/>
            <person name="Pangilinan J."/>
            <person name="Nolan M."/>
            <person name="Tritt A."/>
            <person name="Clum A."/>
            <person name="Lipzen A."/>
            <person name="Daum C."/>
            <person name="Barry K."/>
            <person name="Grigoriev I.V."/>
            <person name="Vilgalys R."/>
        </authorList>
    </citation>
    <scope>NUCLEOTIDE SEQUENCE</scope>
    <source>
        <strain evidence="2">PMI_201</strain>
    </source>
</reference>
<sequence length="464" mass="51253">MSADLLAEFGTSGPRTAEDASQIGPDNTMFYDDDGDNDEFDSFVDPEPAHPNEPQFNLTIPSDANIESLYTSRKDLWLPSEPGGEVLFDVSLEATADGEDDWGEFEDASNAPSQPSSRQLIDFGNESQPAVSPKFNAQATQSLSNTPALLDLLSLDDSPTVNYDKASKDTSRQQPSQTTPKIKFGQRVAAKQPTPKNTASEDDFFGEWDDFKDGHAEVPRLSNNHMHSKTLQTTSATPNKLKQGNTRVLNEPQKKSVPEVDIRPTNIPPPSIILQIFPSILDDFRKQVNQGKQEPLKPNPGLVIYLTSTLKAISHVIAGRTLRWKRDTILSQSMKIGPARAGKTSGMKLNSVSKGESIKEEQEVVAVIDSWRNHTAVFNALIQSSGGRPIPVITDKSRINTASPEDGALKASHACALCGLKRDERLPKVDEDVQDSFGEWWAEHWGHADCKQFWEANSKRLYQR</sequence>
<name>A0AAD4PX96_9EURO</name>
<dbReference type="EMBL" id="JAJTJA010000010">
    <property type="protein sequence ID" value="KAH8692896.1"/>
    <property type="molecule type" value="Genomic_DNA"/>
</dbReference>
<feature type="region of interest" description="Disordered" evidence="1">
    <location>
        <begin position="1"/>
        <end position="59"/>
    </location>
</feature>
<feature type="region of interest" description="Disordered" evidence="1">
    <location>
        <begin position="97"/>
        <end position="133"/>
    </location>
</feature>
<gene>
    <name evidence="2" type="ORF">BGW36DRAFT_385427</name>
</gene>
<evidence type="ECO:0000313" key="3">
    <source>
        <dbReference type="Proteomes" id="UP001201262"/>
    </source>
</evidence>
<feature type="region of interest" description="Disordered" evidence="1">
    <location>
        <begin position="161"/>
        <end position="203"/>
    </location>
</feature>
<organism evidence="2 3">
    <name type="scientific">Talaromyces proteolyticus</name>
    <dbReference type="NCBI Taxonomy" id="1131652"/>
    <lineage>
        <taxon>Eukaryota</taxon>
        <taxon>Fungi</taxon>
        <taxon>Dikarya</taxon>
        <taxon>Ascomycota</taxon>
        <taxon>Pezizomycotina</taxon>
        <taxon>Eurotiomycetes</taxon>
        <taxon>Eurotiomycetidae</taxon>
        <taxon>Eurotiales</taxon>
        <taxon>Trichocomaceae</taxon>
        <taxon>Talaromyces</taxon>
        <taxon>Talaromyces sect. Bacilispori</taxon>
    </lineage>
</organism>
<dbReference type="Proteomes" id="UP001201262">
    <property type="component" value="Unassembled WGS sequence"/>
</dbReference>